<keyword evidence="7" id="KW-1185">Reference proteome</keyword>
<dbReference type="Gene3D" id="1.10.10.10">
    <property type="entry name" value="Winged helix-like DNA-binding domain superfamily/Winged helix DNA-binding domain"/>
    <property type="match status" value="1"/>
</dbReference>
<dbReference type="GO" id="GO:0003700">
    <property type="term" value="F:DNA-binding transcription factor activity"/>
    <property type="evidence" value="ECO:0007669"/>
    <property type="project" value="InterPro"/>
</dbReference>
<dbReference type="PANTHER" id="PTHR30126:SF22">
    <property type="entry name" value="HTH-TYPE TRANSCRIPTIONAL REGULATOR YHAJ-RELATED"/>
    <property type="match status" value="1"/>
</dbReference>
<keyword evidence="4" id="KW-0804">Transcription</keyword>
<dbReference type="InterPro" id="IPR005119">
    <property type="entry name" value="LysR_subst-bd"/>
</dbReference>
<dbReference type="InterPro" id="IPR036388">
    <property type="entry name" value="WH-like_DNA-bd_sf"/>
</dbReference>
<comment type="similarity">
    <text evidence="1">Belongs to the LysR transcriptional regulatory family.</text>
</comment>
<dbReference type="Pfam" id="PF00126">
    <property type="entry name" value="HTH_1"/>
    <property type="match status" value="1"/>
</dbReference>
<evidence type="ECO:0000256" key="3">
    <source>
        <dbReference type="ARBA" id="ARBA00023125"/>
    </source>
</evidence>
<dbReference type="InterPro" id="IPR000847">
    <property type="entry name" value="LysR_HTH_N"/>
</dbReference>
<evidence type="ECO:0000256" key="4">
    <source>
        <dbReference type="ARBA" id="ARBA00023163"/>
    </source>
</evidence>
<dbReference type="SUPFAM" id="SSF53850">
    <property type="entry name" value="Periplasmic binding protein-like II"/>
    <property type="match status" value="1"/>
</dbReference>
<dbReference type="PANTHER" id="PTHR30126">
    <property type="entry name" value="HTH-TYPE TRANSCRIPTIONAL REGULATOR"/>
    <property type="match status" value="1"/>
</dbReference>
<reference evidence="6 7" key="1">
    <citation type="submission" date="2019-09" db="EMBL/GenBank/DDBJ databases">
        <title>Nitrincola iocasae sp. nov., a bacterium isolated from the sediment collected at a cold seep field in South China Sea.</title>
        <authorList>
            <person name="Zhang H."/>
            <person name="Wang H."/>
            <person name="Li C."/>
        </authorList>
    </citation>
    <scope>NUCLEOTIDE SEQUENCE [LARGE SCALE GENOMIC DNA]</scope>
    <source>
        <strain evidence="6 7">KXZD1103</strain>
    </source>
</reference>
<dbReference type="InterPro" id="IPR036390">
    <property type="entry name" value="WH_DNA-bd_sf"/>
</dbReference>
<evidence type="ECO:0000256" key="2">
    <source>
        <dbReference type="ARBA" id="ARBA00023015"/>
    </source>
</evidence>
<keyword evidence="2" id="KW-0805">Transcription regulation</keyword>
<dbReference type="Proteomes" id="UP000325606">
    <property type="component" value="Chromosome"/>
</dbReference>
<evidence type="ECO:0000313" key="7">
    <source>
        <dbReference type="Proteomes" id="UP000325606"/>
    </source>
</evidence>
<protein>
    <submittedName>
        <fullName evidence="6">LysR family transcriptional regulator</fullName>
    </submittedName>
</protein>
<accession>A0A5J6LG68</accession>
<dbReference type="PROSITE" id="PS50931">
    <property type="entry name" value="HTH_LYSR"/>
    <property type="match status" value="1"/>
</dbReference>
<evidence type="ECO:0000259" key="5">
    <source>
        <dbReference type="PROSITE" id="PS50931"/>
    </source>
</evidence>
<gene>
    <name evidence="6" type="ORF">F5I99_13625</name>
</gene>
<sequence length="315" mass="35319">MSRLATKKPSLENLLYEHQITMRPIQAEAFLAVLESGSIIDAARRLNRSRTTISAAISALEDDLNAELFERSGKSVHPTDLAWSIQPDCMRFLHTYRQILARCELERGGIETTLRLARDDSLPEAFWLEAMRSLKQRFPLTGISVYLAPPQELPALVSSQTVDIAYGLDLNKHTDNRIAVASLAGLRLIMVASTQHPLSRLPEVTPEDLVTQTQVTLAFVDADEQLVPDILNSSNYLALTQYELIRDAVMENAGWAWLPQPLVDPAVQSGQLKVLKTANTLLWKEFCGFHFSTECKGQVTLRLEEILANYLTRFS</sequence>
<dbReference type="GO" id="GO:0000976">
    <property type="term" value="F:transcription cis-regulatory region binding"/>
    <property type="evidence" value="ECO:0007669"/>
    <property type="project" value="TreeGrafter"/>
</dbReference>
<dbReference type="SUPFAM" id="SSF46785">
    <property type="entry name" value="Winged helix' DNA-binding domain"/>
    <property type="match status" value="1"/>
</dbReference>
<dbReference type="EMBL" id="CP044222">
    <property type="protein sequence ID" value="QEW07448.1"/>
    <property type="molecule type" value="Genomic_DNA"/>
</dbReference>
<dbReference type="CDD" id="cd05466">
    <property type="entry name" value="PBP2_LTTR_substrate"/>
    <property type="match status" value="1"/>
</dbReference>
<evidence type="ECO:0000256" key="1">
    <source>
        <dbReference type="ARBA" id="ARBA00009437"/>
    </source>
</evidence>
<dbReference type="AlphaFoldDB" id="A0A5J6LG68"/>
<dbReference type="KEGG" id="nik:F5I99_13625"/>
<evidence type="ECO:0000313" key="6">
    <source>
        <dbReference type="EMBL" id="QEW07448.1"/>
    </source>
</evidence>
<proteinExistence type="inferred from homology"/>
<keyword evidence="3" id="KW-0238">DNA-binding</keyword>
<dbReference type="Pfam" id="PF03466">
    <property type="entry name" value="LysR_substrate"/>
    <property type="match status" value="1"/>
</dbReference>
<name>A0A5J6LG68_9GAMM</name>
<dbReference type="Gene3D" id="3.40.190.290">
    <property type="match status" value="1"/>
</dbReference>
<organism evidence="6 7">
    <name type="scientific">Nitrincola iocasae</name>
    <dbReference type="NCBI Taxonomy" id="2614693"/>
    <lineage>
        <taxon>Bacteria</taxon>
        <taxon>Pseudomonadati</taxon>
        <taxon>Pseudomonadota</taxon>
        <taxon>Gammaproteobacteria</taxon>
        <taxon>Oceanospirillales</taxon>
        <taxon>Oceanospirillaceae</taxon>
        <taxon>Nitrincola</taxon>
    </lineage>
</organism>
<feature type="domain" description="HTH lysR-type" evidence="5">
    <location>
        <begin position="22"/>
        <end position="79"/>
    </location>
</feature>